<evidence type="ECO:0000313" key="3">
    <source>
        <dbReference type="Proteomes" id="UP001595947"/>
    </source>
</evidence>
<dbReference type="EMBL" id="JBHSIV010000015">
    <property type="protein sequence ID" value="MFC5063629.1"/>
    <property type="molecule type" value="Genomic_DNA"/>
</dbReference>
<name>A0ABV9YQJ5_9PSEU</name>
<gene>
    <name evidence="2" type="ORF">ACFPBZ_15510</name>
</gene>
<evidence type="ECO:0000313" key="2">
    <source>
        <dbReference type="EMBL" id="MFC5063629.1"/>
    </source>
</evidence>
<sequence>MREMITVREAGHELRIQVVDARAYVAVVPVGSGPDDEPGASVSLPARRLHALLRAAWADDLYGVGGPLDPPMWPMSDPEPEEDPHHEERLRFGWRDDWPDGGGAPGDLVPFPRGGDDDDPWWPPSRFAPPPRPRHHGQAWEPDDDAVLRHAWLHPETDAVRGEVLQGLADRLGRTVGAVMQRLYRVGCEPYRLGVATLVPAGPAATPEEPLLAT</sequence>
<dbReference type="Proteomes" id="UP001595947">
    <property type="component" value="Unassembled WGS sequence"/>
</dbReference>
<reference evidence="3" key="1">
    <citation type="journal article" date="2019" name="Int. J. Syst. Evol. Microbiol.">
        <title>The Global Catalogue of Microorganisms (GCM) 10K type strain sequencing project: providing services to taxonomists for standard genome sequencing and annotation.</title>
        <authorList>
            <consortium name="The Broad Institute Genomics Platform"/>
            <consortium name="The Broad Institute Genome Sequencing Center for Infectious Disease"/>
            <person name="Wu L."/>
            <person name="Ma J."/>
        </authorList>
    </citation>
    <scope>NUCLEOTIDE SEQUENCE [LARGE SCALE GENOMIC DNA]</scope>
    <source>
        <strain evidence="3">CGMCC 4.7093</strain>
    </source>
</reference>
<organism evidence="2 3">
    <name type="scientific">Actinomycetospora atypica</name>
    <dbReference type="NCBI Taxonomy" id="1290095"/>
    <lineage>
        <taxon>Bacteria</taxon>
        <taxon>Bacillati</taxon>
        <taxon>Actinomycetota</taxon>
        <taxon>Actinomycetes</taxon>
        <taxon>Pseudonocardiales</taxon>
        <taxon>Pseudonocardiaceae</taxon>
        <taxon>Actinomycetospora</taxon>
    </lineage>
</organism>
<evidence type="ECO:0000256" key="1">
    <source>
        <dbReference type="SAM" id="MobiDB-lite"/>
    </source>
</evidence>
<proteinExistence type="predicted"/>
<comment type="caution">
    <text evidence="2">The sequence shown here is derived from an EMBL/GenBank/DDBJ whole genome shotgun (WGS) entry which is preliminary data.</text>
</comment>
<feature type="region of interest" description="Disordered" evidence="1">
    <location>
        <begin position="95"/>
        <end position="117"/>
    </location>
</feature>
<keyword evidence="3" id="KW-1185">Reference proteome</keyword>
<dbReference type="RefSeq" id="WP_378036977.1">
    <property type="nucleotide sequence ID" value="NZ_JBHSIV010000015.1"/>
</dbReference>
<accession>A0ABV9YQJ5</accession>
<protein>
    <submittedName>
        <fullName evidence="2">Uncharacterized protein</fullName>
    </submittedName>
</protein>